<proteinExistence type="predicted"/>
<dbReference type="EMBL" id="ANAG01000022">
    <property type="protein sequence ID" value="EKW98413.1"/>
    <property type="molecule type" value="Genomic_DNA"/>
</dbReference>
<reference evidence="1 2" key="1">
    <citation type="journal article" date="2013" name="Genome Announc.">
        <title>Genome Sequence of Lactobacillus saerimneri 30a (Formerly Lactobacillus sp. Strain 30a), a Reference Lactic Acid Bacterium Strain Producing Biogenic Amines.</title>
        <authorList>
            <person name="Romano A."/>
            <person name="Trip H."/>
            <person name="Campbell-Sills H."/>
            <person name="Bouchez O."/>
            <person name="Sherman D."/>
            <person name="Lolkema J.S."/>
            <person name="Lucas P.M."/>
        </authorList>
    </citation>
    <scope>NUCLEOTIDE SEQUENCE [LARGE SCALE GENOMIC DNA]</scope>
    <source>
        <strain evidence="1 2">30a</strain>
    </source>
</reference>
<dbReference type="STRING" id="1227363.D271_07684"/>
<comment type="caution">
    <text evidence="1">The sequence shown here is derived from an EMBL/GenBank/DDBJ whole genome shotgun (WGS) entry which is preliminary data.</text>
</comment>
<evidence type="ECO:0000313" key="1">
    <source>
        <dbReference type="EMBL" id="EKW98413.1"/>
    </source>
</evidence>
<protein>
    <recommendedName>
        <fullName evidence="3">Cytoplasmic protein</fullName>
    </recommendedName>
</protein>
<keyword evidence="2" id="KW-1185">Reference proteome</keyword>
<name>M5J3Y7_9LACO</name>
<gene>
    <name evidence="1" type="ORF">D271_07684</name>
</gene>
<dbReference type="PATRIC" id="fig|1227363.6.peg.1509"/>
<organism evidence="1 2">
    <name type="scientific">Ligilactobacillus saerimneri 30a</name>
    <dbReference type="NCBI Taxonomy" id="1227363"/>
    <lineage>
        <taxon>Bacteria</taxon>
        <taxon>Bacillati</taxon>
        <taxon>Bacillota</taxon>
        <taxon>Bacilli</taxon>
        <taxon>Lactobacillales</taxon>
        <taxon>Lactobacillaceae</taxon>
        <taxon>Ligilactobacillus</taxon>
    </lineage>
</organism>
<dbReference type="RefSeq" id="WP_009555634.1">
    <property type="nucleotide sequence ID" value="NZ_ANAG01000022.1"/>
</dbReference>
<dbReference type="Proteomes" id="UP000011912">
    <property type="component" value="Unassembled WGS sequence"/>
</dbReference>
<accession>M5J3Y7</accession>
<sequence length="196" mass="22463">MDKNLTEHFANLESKLQSPDFLNNQGLANEVGYYIFPYDIKDELKLQDLVADLSHSDLARKVNLKIFDLYDIMLKRIDDLKGLADGDPMEMLYAMEKSDGLQFVSQQINNLLEMDKNDNGVVQEINKEISGQKCVVLITGVGKVYPVLRAHKVLNTMHQVLDENPVIMLYPGAYDELSLRIFNEAKDQNYYRAFPI</sequence>
<dbReference type="InterPro" id="IPR014858">
    <property type="entry name" value="BrxB"/>
</dbReference>
<dbReference type="AlphaFoldDB" id="M5J3Y7"/>
<evidence type="ECO:0000313" key="2">
    <source>
        <dbReference type="Proteomes" id="UP000011912"/>
    </source>
</evidence>
<evidence type="ECO:0008006" key="3">
    <source>
        <dbReference type="Google" id="ProtNLM"/>
    </source>
</evidence>
<dbReference type="Pfam" id="PF08747">
    <property type="entry name" value="BrxB"/>
    <property type="match status" value="1"/>
</dbReference>